<protein>
    <submittedName>
        <fullName evidence="1">Uncharacterized protein</fullName>
    </submittedName>
</protein>
<reference evidence="1 2" key="1">
    <citation type="journal article" date="2019" name="Nat. Ecol. Evol.">
        <title>Megaphylogeny resolves global patterns of mushroom evolution.</title>
        <authorList>
            <person name="Varga T."/>
            <person name="Krizsan K."/>
            <person name="Foldi C."/>
            <person name="Dima B."/>
            <person name="Sanchez-Garcia M."/>
            <person name="Sanchez-Ramirez S."/>
            <person name="Szollosi G.J."/>
            <person name="Szarkandi J.G."/>
            <person name="Papp V."/>
            <person name="Albert L."/>
            <person name="Andreopoulos W."/>
            <person name="Angelini C."/>
            <person name="Antonin V."/>
            <person name="Barry K.W."/>
            <person name="Bougher N.L."/>
            <person name="Buchanan P."/>
            <person name="Buyck B."/>
            <person name="Bense V."/>
            <person name="Catcheside P."/>
            <person name="Chovatia M."/>
            <person name="Cooper J."/>
            <person name="Damon W."/>
            <person name="Desjardin D."/>
            <person name="Finy P."/>
            <person name="Geml J."/>
            <person name="Haridas S."/>
            <person name="Hughes K."/>
            <person name="Justo A."/>
            <person name="Karasinski D."/>
            <person name="Kautmanova I."/>
            <person name="Kiss B."/>
            <person name="Kocsube S."/>
            <person name="Kotiranta H."/>
            <person name="LaButti K.M."/>
            <person name="Lechner B.E."/>
            <person name="Liimatainen K."/>
            <person name="Lipzen A."/>
            <person name="Lukacs Z."/>
            <person name="Mihaltcheva S."/>
            <person name="Morgado L.N."/>
            <person name="Niskanen T."/>
            <person name="Noordeloos M.E."/>
            <person name="Ohm R.A."/>
            <person name="Ortiz-Santana B."/>
            <person name="Ovrebo C."/>
            <person name="Racz N."/>
            <person name="Riley R."/>
            <person name="Savchenko A."/>
            <person name="Shiryaev A."/>
            <person name="Soop K."/>
            <person name="Spirin V."/>
            <person name="Szebenyi C."/>
            <person name="Tomsovsky M."/>
            <person name="Tulloss R.E."/>
            <person name="Uehling J."/>
            <person name="Grigoriev I.V."/>
            <person name="Vagvolgyi C."/>
            <person name="Papp T."/>
            <person name="Martin F.M."/>
            <person name="Miettinen O."/>
            <person name="Hibbett D.S."/>
            <person name="Nagy L.G."/>
        </authorList>
    </citation>
    <scope>NUCLEOTIDE SEQUENCE [LARGE SCALE GENOMIC DNA]</scope>
    <source>
        <strain evidence="1 2">FP101781</strain>
    </source>
</reference>
<dbReference type="EMBL" id="QPFP01000066">
    <property type="protein sequence ID" value="TEB24465.1"/>
    <property type="molecule type" value="Genomic_DNA"/>
</dbReference>
<name>A0A4Y7SRJ3_COPMI</name>
<keyword evidence="2" id="KW-1185">Reference proteome</keyword>
<proteinExistence type="predicted"/>
<organism evidence="1 2">
    <name type="scientific">Coprinellus micaceus</name>
    <name type="common">Glistening ink-cap mushroom</name>
    <name type="synonym">Coprinus micaceus</name>
    <dbReference type="NCBI Taxonomy" id="71717"/>
    <lineage>
        <taxon>Eukaryota</taxon>
        <taxon>Fungi</taxon>
        <taxon>Dikarya</taxon>
        <taxon>Basidiomycota</taxon>
        <taxon>Agaricomycotina</taxon>
        <taxon>Agaricomycetes</taxon>
        <taxon>Agaricomycetidae</taxon>
        <taxon>Agaricales</taxon>
        <taxon>Agaricineae</taxon>
        <taxon>Psathyrellaceae</taxon>
        <taxon>Coprinellus</taxon>
    </lineage>
</organism>
<gene>
    <name evidence="1" type="ORF">FA13DRAFT_1739177</name>
</gene>
<accession>A0A4Y7SRJ3</accession>
<sequence length="180" mass="20636">MSFDDELQSLLDGLSISVLSRDPLATKARRFVLYHFEGRGTIPTQEWFNEHIPMDDPYGTTYYSLLDLRGRSRTYPGCANHQLSLVHPANCQVCEVCKRSDRLTRLLTADSQFKAWNGLYGEEALLEGGDIEEQESVPVACQEALREVRQEVDAPEPYPRLRHLPVEYDSSEWDLDPSRM</sequence>
<dbReference type="OrthoDB" id="3108349at2759"/>
<dbReference type="AlphaFoldDB" id="A0A4Y7SRJ3"/>
<evidence type="ECO:0000313" key="1">
    <source>
        <dbReference type="EMBL" id="TEB24465.1"/>
    </source>
</evidence>
<evidence type="ECO:0000313" key="2">
    <source>
        <dbReference type="Proteomes" id="UP000298030"/>
    </source>
</evidence>
<comment type="caution">
    <text evidence="1">The sequence shown here is derived from an EMBL/GenBank/DDBJ whole genome shotgun (WGS) entry which is preliminary data.</text>
</comment>
<dbReference type="Proteomes" id="UP000298030">
    <property type="component" value="Unassembled WGS sequence"/>
</dbReference>